<dbReference type="Proteomes" id="UP001153620">
    <property type="component" value="Chromosome 1"/>
</dbReference>
<dbReference type="EMBL" id="OU895877">
    <property type="protein sequence ID" value="CAG9799672.1"/>
    <property type="molecule type" value="Genomic_DNA"/>
</dbReference>
<accession>A0A9N9WP98</accession>
<dbReference type="AlphaFoldDB" id="A0A9N9WP98"/>
<reference evidence="2" key="2">
    <citation type="submission" date="2022-10" db="EMBL/GenBank/DDBJ databases">
        <authorList>
            <consortium name="ENA_rothamsted_submissions"/>
            <consortium name="culmorum"/>
            <person name="King R."/>
        </authorList>
    </citation>
    <scope>NUCLEOTIDE SEQUENCE</scope>
</reference>
<reference evidence="2" key="1">
    <citation type="submission" date="2022-01" db="EMBL/GenBank/DDBJ databases">
        <authorList>
            <person name="King R."/>
        </authorList>
    </citation>
    <scope>NUCLEOTIDE SEQUENCE</scope>
</reference>
<keyword evidence="1" id="KW-0472">Membrane</keyword>
<evidence type="ECO:0000313" key="2">
    <source>
        <dbReference type="EMBL" id="CAG9799672.1"/>
    </source>
</evidence>
<protein>
    <submittedName>
        <fullName evidence="2">Uncharacterized protein</fullName>
    </submittedName>
</protein>
<keyword evidence="3" id="KW-1185">Reference proteome</keyword>
<gene>
    <name evidence="2" type="ORF">CHIRRI_LOCUS2633</name>
</gene>
<evidence type="ECO:0000256" key="1">
    <source>
        <dbReference type="SAM" id="Phobius"/>
    </source>
</evidence>
<organism evidence="2 3">
    <name type="scientific">Chironomus riparius</name>
    <dbReference type="NCBI Taxonomy" id="315576"/>
    <lineage>
        <taxon>Eukaryota</taxon>
        <taxon>Metazoa</taxon>
        <taxon>Ecdysozoa</taxon>
        <taxon>Arthropoda</taxon>
        <taxon>Hexapoda</taxon>
        <taxon>Insecta</taxon>
        <taxon>Pterygota</taxon>
        <taxon>Neoptera</taxon>
        <taxon>Endopterygota</taxon>
        <taxon>Diptera</taxon>
        <taxon>Nematocera</taxon>
        <taxon>Chironomoidea</taxon>
        <taxon>Chironomidae</taxon>
        <taxon>Chironominae</taxon>
        <taxon>Chironomus</taxon>
    </lineage>
</organism>
<feature type="transmembrane region" description="Helical" evidence="1">
    <location>
        <begin position="71"/>
        <end position="90"/>
    </location>
</feature>
<keyword evidence="1" id="KW-1133">Transmembrane helix</keyword>
<proteinExistence type="predicted"/>
<sequence>MTINLSFGFEHYEPIRFLSSQWRSEEKSLAYTIWRVIIATFYNFSIINQVMGLVNNYEHLVPVEYASKFSLAAIAITCNISAFYSIYYHFQNLKHQSQMAFATFVYTRGDDRRATFKMLSEDIRYSGI</sequence>
<keyword evidence="1" id="KW-0812">Transmembrane</keyword>
<feature type="transmembrane region" description="Helical" evidence="1">
    <location>
        <begin position="29"/>
        <end position="51"/>
    </location>
</feature>
<evidence type="ECO:0000313" key="3">
    <source>
        <dbReference type="Proteomes" id="UP001153620"/>
    </source>
</evidence>
<name>A0A9N9WP98_9DIPT</name>